<gene>
    <name evidence="2" type="ORF">LB452_02125</name>
</gene>
<keyword evidence="1" id="KW-0812">Transmembrane</keyword>
<feature type="transmembrane region" description="Helical" evidence="1">
    <location>
        <begin position="12"/>
        <end position="33"/>
    </location>
</feature>
<dbReference type="EMBL" id="JAIQZE010000001">
    <property type="protein sequence ID" value="MBZ9777708.1"/>
    <property type="molecule type" value="Genomic_DNA"/>
</dbReference>
<evidence type="ECO:0000313" key="3">
    <source>
        <dbReference type="Proteomes" id="UP001199314"/>
    </source>
</evidence>
<organism evidence="2 3">
    <name type="scientific">Psychroflexus longus</name>
    <dbReference type="NCBI Taxonomy" id="2873596"/>
    <lineage>
        <taxon>Bacteria</taxon>
        <taxon>Pseudomonadati</taxon>
        <taxon>Bacteroidota</taxon>
        <taxon>Flavobacteriia</taxon>
        <taxon>Flavobacteriales</taxon>
        <taxon>Flavobacteriaceae</taxon>
        <taxon>Psychroflexus</taxon>
    </lineage>
</organism>
<keyword evidence="3" id="KW-1185">Reference proteome</keyword>
<dbReference type="InterPro" id="IPR051159">
    <property type="entry name" value="Hexapeptide_acetyltransf"/>
</dbReference>
<protein>
    <submittedName>
        <fullName evidence="2">Acyltransferase</fullName>
    </submittedName>
</protein>
<evidence type="ECO:0000256" key="1">
    <source>
        <dbReference type="SAM" id="Phobius"/>
    </source>
</evidence>
<proteinExistence type="predicted"/>
<comment type="caution">
    <text evidence="2">The sequence shown here is derived from an EMBL/GenBank/DDBJ whole genome shotgun (WGS) entry which is preliminary data.</text>
</comment>
<dbReference type="CDD" id="cd04647">
    <property type="entry name" value="LbH_MAT_like"/>
    <property type="match status" value="1"/>
</dbReference>
<dbReference type="Proteomes" id="UP001199314">
    <property type="component" value="Unassembled WGS sequence"/>
</dbReference>
<name>A0ABS7XGS9_9FLAO</name>
<dbReference type="Gene3D" id="2.160.10.10">
    <property type="entry name" value="Hexapeptide repeat proteins"/>
    <property type="match status" value="1"/>
</dbReference>
<keyword evidence="1" id="KW-0472">Membrane</keyword>
<keyword evidence="1" id="KW-1133">Transmembrane helix</keyword>
<sequence>MTGREKFNKHKKIINLLWFFSRIFGISFNKFLFHFFRNTNGMVGIILRYIFAKNIFKYLGDNVSIHPNVFIFNHKNISIGNNVSIHPMCYIEGAGGIKIGDNVSIAHNSSLISTNHGWNDLQTPIKYNKESFQEILIENDVWVACGVRILAGVRVSERTVIAAGAVVNKGFEEKVLLAGIPAKIIKRI</sequence>
<dbReference type="SUPFAM" id="SSF51161">
    <property type="entry name" value="Trimeric LpxA-like enzymes"/>
    <property type="match status" value="1"/>
</dbReference>
<keyword evidence="2" id="KW-0012">Acyltransferase</keyword>
<keyword evidence="2" id="KW-0808">Transferase</keyword>
<accession>A0ABS7XGS9</accession>
<dbReference type="GO" id="GO:0016746">
    <property type="term" value="F:acyltransferase activity"/>
    <property type="evidence" value="ECO:0007669"/>
    <property type="project" value="UniProtKB-KW"/>
</dbReference>
<reference evidence="3" key="1">
    <citation type="submission" date="2023-07" db="EMBL/GenBank/DDBJ databases">
        <title>Novel species isolated from saline lakes on Tibetan Plateau.</title>
        <authorList>
            <person name="Lu H."/>
        </authorList>
    </citation>
    <scope>NUCLEOTIDE SEQUENCE [LARGE SCALE GENOMIC DNA]</scope>
    <source>
        <strain evidence="3">CAK8W</strain>
    </source>
</reference>
<dbReference type="RefSeq" id="WP_224460070.1">
    <property type="nucleotide sequence ID" value="NZ_JAIQZE010000001.1"/>
</dbReference>
<dbReference type="PANTHER" id="PTHR23416">
    <property type="entry name" value="SIALIC ACID SYNTHASE-RELATED"/>
    <property type="match status" value="1"/>
</dbReference>
<dbReference type="InterPro" id="IPR011004">
    <property type="entry name" value="Trimer_LpxA-like_sf"/>
</dbReference>
<evidence type="ECO:0000313" key="2">
    <source>
        <dbReference type="EMBL" id="MBZ9777708.1"/>
    </source>
</evidence>